<dbReference type="Gene3D" id="3.40.50.300">
    <property type="entry name" value="P-loop containing nucleotide triphosphate hydrolases"/>
    <property type="match status" value="1"/>
</dbReference>
<dbReference type="PROSITE" id="PS00211">
    <property type="entry name" value="ABC_TRANSPORTER_1"/>
    <property type="match status" value="1"/>
</dbReference>
<keyword evidence="6" id="KW-0408">Iron</keyword>
<keyword evidence="12" id="KW-1185">Reference proteome</keyword>
<evidence type="ECO:0000256" key="4">
    <source>
        <dbReference type="ARBA" id="ARBA00022741"/>
    </source>
</evidence>
<comment type="caution">
    <text evidence="11">The sequence shown here is derived from an EMBL/GenBank/DDBJ whole genome shotgun (WGS) entry which is preliminary data.</text>
</comment>
<evidence type="ECO:0000256" key="6">
    <source>
        <dbReference type="ARBA" id="ARBA00023004"/>
    </source>
</evidence>
<dbReference type="InterPro" id="IPR050093">
    <property type="entry name" value="ABC_SmlMolc_Importer"/>
</dbReference>
<dbReference type="EC" id="7.6.2.9" evidence="9"/>
<dbReference type="InterPro" id="IPR013611">
    <property type="entry name" value="Transp-assoc_OB_typ2"/>
</dbReference>
<evidence type="ECO:0000256" key="7">
    <source>
        <dbReference type="ARBA" id="ARBA00023065"/>
    </source>
</evidence>
<dbReference type="FunFam" id="3.40.50.300:FF:000425">
    <property type="entry name" value="Probable ABC transporter, ATP-binding subunit"/>
    <property type="match status" value="1"/>
</dbReference>
<reference evidence="11" key="1">
    <citation type="submission" date="2020-12" db="EMBL/GenBank/DDBJ databases">
        <title>Prauserella sp. ASG 168, a novel actinomycete isolated from cave rock.</title>
        <authorList>
            <person name="Suriyachadkun C."/>
        </authorList>
    </citation>
    <scope>NUCLEOTIDE SEQUENCE</scope>
    <source>
        <strain evidence="11">ASG 168</strain>
    </source>
</reference>
<evidence type="ECO:0000256" key="3">
    <source>
        <dbReference type="ARBA" id="ARBA00022496"/>
    </source>
</evidence>
<dbReference type="GO" id="GO:0005524">
    <property type="term" value="F:ATP binding"/>
    <property type="evidence" value="ECO:0007669"/>
    <property type="project" value="UniProtKB-KW"/>
</dbReference>
<dbReference type="GO" id="GO:0016887">
    <property type="term" value="F:ATP hydrolysis activity"/>
    <property type="evidence" value="ECO:0007669"/>
    <property type="project" value="InterPro"/>
</dbReference>
<dbReference type="CDD" id="cd03259">
    <property type="entry name" value="ABC_Carb_Solutes_like"/>
    <property type="match status" value="1"/>
</dbReference>
<dbReference type="GO" id="GO:0015418">
    <property type="term" value="F:ABC-type quaternary ammonium compound transporting activity"/>
    <property type="evidence" value="ECO:0007669"/>
    <property type="project" value="UniProtKB-EC"/>
</dbReference>
<dbReference type="InterPro" id="IPR015853">
    <property type="entry name" value="ABC_transpr_FbpC"/>
</dbReference>
<dbReference type="SMART" id="SM00382">
    <property type="entry name" value="AAA"/>
    <property type="match status" value="1"/>
</dbReference>
<dbReference type="Pfam" id="PF08402">
    <property type="entry name" value="TOBE_2"/>
    <property type="match status" value="1"/>
</dbReference>
<dbReference type="PROSITE" id="PS50893">
    <property type="entry name" value="ABC_TRANSPORTER_2"/>
    <property type="match status" value="1"/>
</dbReference>
<dbReference type="Proteomes" id="UP000635245">
    <property type="component" value="Unassembled WGS sequence"/>
</dbReference>
<evidence type="ECO:0000259" key="10">
    <source>
        <dbReference type="PROSITE" id="PS50893"/>
    </source>
</evidence>
<dbReference type="InterPro" id="IPR017871">
    <property type="entry name" value="ABC_transporter-like_CS"/>
</dbReference>
<keyword evidence="3" id="KW-0410">Iron transport</keyword>
<dbReference type="InterPro" id="IPR008995">
    <property type="entry name" value="Mo/tungstate-bd_C_term_dom"/>
</dbReference>
<evidence type="ECO:0000256" key="1">
    <source>
        <dbReference type="ARBA" id="ARBA00022448"/>
    </source>
</evidence>
<evidence type="ECO:0000313" key="12">
    <source>
        <dbReference type="Proteomes" id="UP000635245"/>
    </source>
</evidence>
<keyword evidence="5 11" id="KW-0067">ATP-binding</keyword>
<dbReference type="InterPro" id="IPR003593">
    <property type="entry name" value="AAA+_ATPase"/>
</dbReference>
<proteinExistence type="predicted"/>
<dbReference type="Pfam" id="PF00005">
    <property type="entry name" value="ABC_tran"/>
    <property type="match status" value="1"/>
</dbReference>
<keyword evidence="4" id="KW-0547">Nucleotide-binding</keyword>
<sequence>MQVTITNLSLAYGGFAAVKGLDLTIGDGESIVLLGQSGCGKTSTMRCIAGLEEPTGGRISIGDTVVFDHETGRSVPSFRRNVGMVFQSYAVWPHKTVVENVMFPLRMKKVRRTAAREKAMEVLTLVGLDHLAERGASQLSGGQMQRVALARSMAMEPSVLLLDEPLSNLDARLREDLRVELRHIQQERGLTSMYVTHDQQEALALADRIAIMQGGRITQLGTPEEVYASPASASIAKFMGVTNVFAVGEASGNEVHLADHALSLRTAVAAPDGAASVAVRPEDVVVRTEGSDGFAGTVEVCVYQGSSVRYQVALDGGPTVDAVCPAGPGALARGERASVEIAPESLLVLPDEVTDTPAQDEVAA</sequence>
<keyword evidence="8" id="KW-0472">Membrane</keyword>
<keyword evidence="7" id="KW-0406">Ion transport</keyword>
<evidence type="ECO:0000256" key="9">
    <source>
        <dbReference type="ARBA" id="ARBA00066388"/>
    </source>
</evidence>
<accession>A0A934QQZ8</accession>
<keyword evidence="1" id="KW-0813">Transport</keyword>
<feature type="domain" description="ABC transporter" evidence="10">
    <location>
        <begin position="3"/>
        <end position="239"/>
    </location>
</feature>
<dbReference type="RefSeq" id="WP_200316084.1">
    <property type="nucleotide sequence ID" value="NZ_JAENJH010000002.1"/>
</dbReference>
<keyword evidence="2" id="KW-1003">Cell membrane</keyword>
<evidence type="ECO:0000256" key="8">
    <source>
        <dbReference type="ARBA" id="ARBA00023136"/>
    </source>
</evidence>
<dbReference type="EMBL" id="JAENJH010000002">
    <property type="protein sequence ID" value="MBK1784099.1"/>
    <property type="molecule type" value="Genomic_DNA"/>
</dbReference>
<dbReference type="GO" id="GO:0043190">
    <property type="term" value="C:ATP-binding cassette (ABC) transporter complex"/>
    <property type="evidence" value="ECO:0007669"/>
    <property type="project" value="InterPro"/>
</dbReference>
<dbReference type="GO" id="GO:0015408">
    <property type="term" value="F:ABC-type ferric iron transporter activity"/>
    <property type="evidence" value="ECO:0007669"/>
    <property type="project" value="InterPro"/>
</dbReference>
<dbReference type="PANTHER" id="PTHR42781">
    <property type="entry name" value="SPERMIDINE/PUTRESCINE IMPORT ATP-BINDING PROTEIN POTA"/>
    <property type="match status" value="1"/>
</dbReference>
<organism evidence="11 12">
    <name type="scientific">Prauserella cavernicola</name>
    <dbReference type="NCBI Taxonomy" id="2800127"/>
    <lineage>
        <taxon>Bacteria</taxon>
        <taxon>Bacillati</taxon>
        <taxon>Actinomycetota</taxon>
        <taxon>Actinomycetes</taxon>
        <taxon>Pseudonocardiales</taxon>
        <taxon>Pseudonocardiaceae</taxon>
        <taxon>Prauserella</taxon>
    </lineage>
</organism>
<evidence type="ECO:0000313" key="11">
    <source>
        <dbReference type="EMBL" id="MBK1784099.1"/>
    </source>
</evidence>
<dbReference type="InterPro" id="IPR003439">
    <property type="entry name" value="ABC_transporter-like_ATP-bd"/>
</dbReference>
<evidence type="ECO:0000256" key="2">
    <source>
        <dbReference type="ARBA" id="ARBA00022475"/>
    </source>
</evidence>
<protein>
    <recommendedName>
        <fullName evidence="9">ABC-type quaternary amine transporter</fullName>
        <ecNumber evidence="9">7.6.2.9</ecNumber>
    </recommendedName>
</protein>
<gene>
    <name evidence="11" type="ORF">JHE00_07130</name>
</gene>
<name>A0A934QQZ8_9PSEU</name>
<dbReference type="PANTHER" id="PTHR42781:SF4">
    <property type="entry name" value="SPERMIDINE_PUTRESCINE IMPORT ATP-BINDING PROTEIN POTA"/>
    <property type="match status" value="1"/>
</dbReference>
<dbReference type="SUPFAM" id="SSF50331">
    <property type="entry name" value="MOP-like"/>
    <property type="match status" value="1"/>
</dbReference>
<dbReference type="AlphaFoldDB" id="A0A934QQZ8"/>
<dbReference type="SUPFAM" id="SSF52540">
    <property type="entry name" value="P-loop containing nucleoside triphosphate hydrolases"/>
    <property type="match status" value="1"/>
</dbReference>
<evidence type="ECO:0000256" key="5">
    <source>
        <dbReference type="ARBA" id="ARBA00022840"/>
    </source>
</evidence>
<dbReference type="InterPro" id="IPR027417">
    <property type="entry name" value="P-loop_NTPase"/>
</dbReference>